<gene>
    <name evidence="1" type="ORF">T12_9132</name>
</gene>
<dbReference type="EMBL" id="JYDQ01000158">
    <property type="protein sequence ID" value="KRY12714.1"/>
    <property type="molecule type" value="Genomic_DNA"/>
</dbReference>
<evidence type="ECO:0000313" key="1">
    <source>
        <dbReference type="EMBL" id="KRY12714.1"/>
    </source>
</evidence>
<accession>A0A0V0ZKK1</accession>
<organism evidence="1 2">
    <name type="scientific">Trichinella patagoniensis</name>
    <dbReference type="NCBI Taxonomy" id="990121"/>
    <lineage>
        <taxon>Eukaryota</taxon>
        <taxon>Metazoa</taxon>
        <taxon>Ecdysozoa</taxon>
        <taxon>Nematoda</taxon>
        <taxon>Enoplea</taxon>
        <taxon>Dorylaimia</taxon>
        <taxon>Trichinellida</taxon>
        <taxon>Trichinellidae</taxon>
        <taxon>Trichinella</taxon>
    </lineage>
</organism>
<evidence type="ECO:0000313" key="2">
    <source>
        <dbReference type="Proteomes" id="UP000054783"/>
    </source>
</evidence>
<comment type="caution">
    <text evidence="1">The sequence shown here is derived from an EMBL/GenBank/DDBJ whole genome shotgun (WGS) entry which is preliminary data.</text>
</comment>
<name>A0A0V0ZKK1_9BILA</name>
<dbReference type="Proteomes" id="UP000054783">
    <property type="component" value="Unassembled WGS sequence"/>
</dbReference>
<protein>
    <submittedName>
        <fullName evidence="1">Uncharacterized protein</fullName>
    </submittedName>
</protein>
<dbReference type="AlphaFoldDB" id="A0A0V0ZKK1"/>
<reference evidence="1 2" key="1">
    <citation type="submission" date="2015-01" db="EMBL/GenBank/DDBJ databases">
        <title>Evolution of Trichinella species and genotypes.</title>
        <authorList>
            <person name="Korhonen P.K."/>
            <person name="Edoardo P."/>
            <person name="Giuseppe L.R."/>
            <person name="Gasser R.B."/>
        </authorList>
    </citation>
    <scope>NUCLEOTIDE SEQUENCE [LARGE SCALE GENOMIC DNA]</scope>
    <source>
        <strain evidence="1">ISS2496</strain>
    </source>
</reference>
<keyword evidence="2" id="KW-1185">Reference proteome</keyword>
<dbReference type="OrthoDB" id="10418454at2759"/>
<sequence>MRANKANGRGAMDFRTEKKNDDNDINVFWCQSMLVIVRNCSLHMGGVDLNTMLSEELMDIVLNGLQRSPKELIQSVCRQYLHLRNRSRKTSLTNNVNICPFSTFVTTFTSVIPKVGDIAPLGAVEGWKGGGK</sequence>
<proteinExistence type="predicted"/>